<dbReference type="EMBL" id="JXQW01000039">
    <property type="protein sequence ID" value="KIP98727.1"/>
    <property type="molecule type" value="Genomic_DNA"/>
</dbReference>
<organism evidence="1 2">
    <name type="scientific">Pseudomonas fulva</name>
    <dbReference type="NCBI Taxonomy" id="47880"/>
    <lineage>
        <taxon>Bacteria</taxon>
        <taxon>Pseudomonadati</taxon>
        <taxon>Pseudomonadota</taxon>
        <taxon>Gammaproteobacteria</taxon>
        <taxon>Pseudomonadales</taxon>
        <taxon>Pseudomonadaceae</taxon>
        <taxon>Pseudomonas</taxon>
    </lineage>
</organism>
<reference evidence="1 2" key="1">
    <citation type="submission" date="2014-12" db="EMBL/GenBank/DDBJ databases">
        <title>16Stimator: statistical estimation of ribosomal gene copy numbers from draft genome assemblies.</title>
        <authorList>
            <person name="Perisin M.A."/>
            <person name="Vetter M."/>
            <person name="Gilbert J.A."/>
            <person name="Bergelson J."/>
        </authorList>
    </citation>
    <scope>NUCLEOTIDE SEQUENCE [LARGE SCALE GENOMIC DNA]</scope>
    <source>
        <strain evidence="1 2">MEJ086</strain>
    </source>
</reference>
<dbReference type="Proteomes" id="UP000032068">
    <property type="component" value="Unassembled WGS sequence"/>
</dbReference>
<sequence>MNARSIPFPKIATDTGLAESVVSTWVTHSRPYPDGSGYKVFFKVETPADVRQLVPRMTPTNMLIVLAT</sequence>
<evidence type="ECO:0000313" key="2">
    <source>
        <dbReference type="Proteomes" id="UP000032068"/>
    </source>
</evidence>
<protein>
    <submittedName>
        <fullName evidence="1">Uncharacterized protein</fullName>
    </submittedName>
</protein>
<evidence type="ECO:0000313" key="1">
    <source>
        <dbReference type="EMBL" id="KIP98727.1"/>
    </source>
</evidence>
<comment type="caution">
    <text evidence="1">The sequence shown here is derived from an EMBL/GenBank/DDBJ whole genome shotgun (WGS) entry which is preliminary data.</text>
</comment>
<dbReference type="AlphaFoldDB" id="A0A0D0KL08"/>
<gene>
    <name evidence="1" type="ORF">RU08_14715</name>
</gene>
<dbReference type="OrthoDB" id="6935368at2"/>
<dbReference type="RefSeq" id="WP_042554589.1">
    <property type="nucleotide sequence ID" value="NZ_JXQW01000039.1"/>
</dbReference>
<proteinExistence type="predicted"/>
<name>A0A0D0KL08_9PSED</name>
<accession>A0A0D0KL08</accession>